<evidence type="ECO:0000313" key="2">
    <source>
        <dbReference type="EMBL" id="KAJ6642367.1"/>
    </source>
</evidence>
<feature type="transmembrane region" description="Helical" evidence="1">
    <location>
        <begin position="73"/>
        <end position="93"/>
    </location>
</feature>
<sequence>MKIPDWSIRDSDVNMQRDQAVVQVLTAFDMKSDDKSVQNNMEAGKQNTVCNDGQSKLAEELDKETFFKKFGGMLMALAASFFFSVSFLIIKILANHGFKAYGCSVLFNVGVLLPCFIGILIHELGPRSSERSRIFKEIWPLTISNKNTTFKILLITSGYEDFPISSQYIFSVHQPIEEHDVKI</sequence>
<protein>
    <submittedName>
        <fullName evidence="2">Uncharacterized protein</fullName>
    </submittedName>
</protein>
<name>A0A9Q0N2F5_9DIPT</name>
<organism evidence="2 3">
    <name type="scientific">Pseudolycoriella hygida</name>
    <dbReference type="NCBI Taxonomy" id="35572"/>
    <lineage>
        <taxon>Eukaryota</taxon>
        <taxon>Metazoa</taxon>
        <taxon>Ecdysozoa</taxon>
        <taxon>Arthropoda</taxon>
        <taxon>Hexapoda</taxon>
        <taxon>Insecta</taxon>
        <taxon>Pterygota</taxon>
        <taxon>Neoptera</taxon>
        <taxon>Endopterygota</taxon>
        <taxon>Diptera</taxon>
        <taxon>Nematocera</taxon>
        <taxon>Sciaroidea</taxon>
        <taxon>Sciaridae</taxon>
        <taxon>Pseudolycoriella</taxon>
    </lineage>
</organism>
<comment type="caution">
    <text evidence="2">The sequence shown here is derived from an EMBL/GenBank/DDBJ whole genome shotgun (WGS) entry which is preliminary data.</text>
</comment>
<dbReference type="Proteomes" id="UP001151699">
    <property type="component" value="Chromosome B"/>
</dbReference>
<evidence type="ECO:0000256" key="1">
    <source>
        <dbReference type="SAM" id="Phobius"/>
    </source>
</evidence>
<keyword evidence="1" id="KW-0812">Transmembrane</keyword>
<gene>
    <name evidence="2" type="ORF">Bhyg_07315</name>
</gene>
<dbReference type="OrthoDB" id="306876at2759"/>
<dbReference type="EMBL" id="WJQU01000002">
    <property type="protein sequence ID" value="KAJ6642367.1"/>
    <property type="molecule type" value="Genomic_DNA"/>
</dbReference>
<accession>A0A9Q0N2F5</accession>
<evidence type="ECO:0000313" key="3">
    <source>
        <dbReference type="Proteomes" id="UP001151699"/>
    </source>
</evidence>
<feature type="transmembrane region" description="Helical" evidence="1">
    <location>
        <begin position="105"/>
        <end position="125"/>
    </location>
</feature>
<dbReference type="AlphaFoldDB" id="A0A9Q0N2F5"/>
<keyword evidence="1" id="KW-1133">Transmembrane helix</keyword>
<keyword evidence="1" id="KW-0472">Membrane</keyword>
<keyword evidence="3" id="KW-1185">Reference proteome</keyword>
<reference evidence="2" key="1">
    <citation type="submission" date="2022-07" db="EMBL/GenBank/DDBJ databases">
        <authorList>
            <person name="Trinca V."/>
            <person name="Uliana J.V.C."/>
            <person name="Torres T.T."/>
            <person name="Ward R.J."/>
            <person name="Monesi N."/>
        </authorList>
    </citation>
    <scope>NUCLEOTIDE SEQUENCE</scope>
    <source>
        <strain evidence="2">HSMRA1968</strain>
        <tissue evidence="2">Whole embryos</tissue>
    </source>
</reference>
<proteinExistence type="predicted"/>